<evidence type="ECO:0000313" key="2">
    <source>
        <dbReference type="Proteomes" id="UP000241587"/>
    </source>
</evidence>
<accession>A0A2T4GXX2</accession>
<organism evidence="1 2">
    <name type="scientific">Fusarium culmorum</name>
    <dbReference type="NCBI Taxonomy" id="5516"/>
    <lineage>
        <taxon>Eukaryota</taxon>
        <taxon>Fungi</taxon>
        <taxon>Dikarya</taxon>
        <taxon>Ascomycota</taxon>
        <taxon>Pezizomycotina</taxon>
        <taxon>Sordariomycetes</taxon>
        <taxon>Hypocreomycetidae</taxon>
        <taxon>Hypocreales</taxon>
        <taxon>Nectriaceae</taxon>
        <taxon>Fusarium</taxon>
    </lineage>
</organism>
<proteinExistence type="predicted"/>
<protein>
    <submittedName>
        <fullName evidence="1">Uncharacterized protein</fullName>
    </submittedName>
</protein>
<gene>
    <name evidence="1" type="ORF">FCULG_00005383</name>
</gene>
<dbReference type="Proteomes" id="UP000241587">
    <property type="component" value="Unassembled WGS sequence"/>
</dbReference>
<keyword evidence="2" id="KW-1185">Reference proteome</keyword>
<name>A0A2T4GXX2_FUSCU</name>
<dbReference type="EMBL" id="PVEM01000006">
    <property type="protein sequence ID" value="PTD08408.1"/>
    <property type="molecule type" value="Genomic_DNA"/>
</dbReference>
<dbReference type="AlphaFoldDB" id="A0A2T4GXX2"/>
<sequence length="59" mass="6759">MSTKSDECNEYLARVTRPPGKNPIFIEDKAILAIDRMPGSDAKWENPIQHEMHCLTCQQ</sequence>
<comment type="caution">
    <text evidence="1">The sequence shown here is derived from an EMBL/GenBank/DDBJ whole genome shotgun (WGS) entry which is preliminary data.</text>
</comment>
<evidence type="ECO:0000313" key="1">
    <source>
        <dbReference type="EMBL" id="PTD08408.1"/>
    </source>
</evidence>
<reference evidence="1 2" key="1">
    <citation type="submission" date="2018-02" db="EMBL/GenBank/DDBJ databases">
        <title>Fusarium culmorum secondary metabolites in fungal-bacterial-plant interactions.</title>
        <authorList>
            <person name="Schmidt R."/>
        </authorList>
    </citation>
    <scope>NUCLEOTIDE SEQUENCE [LARGE SCALE GENOMIC DNA]</scope>
    <source>
        <strain evidence="1 2">PV</strain>
    </source>
</reference>